<organism evidence="2 3">
    <name type="scientific">Batillaria attramentaria</name>
    <dbReference type="NCBI Taxonomy" id="370345"/>
    <lineage>
        <taxon>Eukaryota</taxon>
        <taxon>Metazoa</taxon>
        <taxon>Spiralia</taxon>
        <taxon>Lophotrochozoa</taxon>
        <taxon>Mollusca</taxon>
        <taxon>Gastropoda</taxon>
        <taxon>Caenogastropoda</taxon>
        <taxon>Sorbeoconcha</taxon>
        <taxon>Cerithioidea</taxon>
        <taxon>Batillariidae</taxon>
        <taxon>Batillaria</taxon>
    </lineage>
</organism>
<feature type="region of interest" description="Disordered" evidence="1">
    <location>
        <begin position="78"/>
        <end position="172"/>
    </location>
</feature>
<evidence type="ECO:0000256" key="1">
    <source>
        <dbReference type="SAM" id="MobiDB-lite"/>
    </source>
</evidence>
<evidence type="ECO:0000313" key="3">
    <source>
        <dbReference type="Proteomes" id="UP001519460"/>
    </source>
</evidence>
<accession>A0ABD0L466</accession>
<dbReference type="Proteomes" id="UP001519460">
    <property type="component" value="Unassembled WGS sequence"/>
</dbReference>
<keyword evidence="3" id="KW-1185">Reference proteome</keyword>
<protein>
    <submittedName>
        <fullName evidence="2">Uncharacterized protein</fullName>
    </submittedName>
</protein>
<gene>
    <name evidence="2" type="ORF">BaRGS_00014457</name>
</gene>
<feature type="compositionally biased region" description="Low complexity" evidence="1">
    <location>
        <begin position="101"/>
        <end position="141"/>
    </location>
</feature>
<dbReference type="AlphaFoldDB" id="A0ABD0L466"/>
<comment type="caution">
    <text evidence="2">The sequence shown here is derived from an EMBL/GenBank/DDBJ whole genome shotgun (WGS) entry which is preliminary data.</text>
</comment>
<feature type="compositionally biased region" description="Gly residues" evidence="1">
    <location>
        <begin position="153"/>
        <end position="168"/>
    </location>
</feature>
<dbReference type="EMBL" id="JACVVK020000084">
    <property type="protein sequence ID" value="KAK7494354.1"/>
    <property type="molecule type" value="Genomic_DNA"/>
</dbReference>
<evidence type="ECO:0000313" key="2">
    <source>
        <dbReference type="EMBL" id="KAK7494354.1"/>
    </source>
</evidence>
<sequence>MRVSQTADMADSGSGAGAGYYFQNGVWLSRGESTRSERYQKWMDEKTRSKMRNLDQQQHSNLVKLNSECLQMRTELRELKQEKRQRTRRHGSSDSTDGMDSVSTASFASSTSSGMSRGLRKSPSTGSIVSSSSGYSSLPSSHGAGRSIHSSGGDRGAGTAHGGRGSRSGVGSVALNPDVVALKLKNLHSARSLSKLKNDMDI</sequence>
<proteinExistence type="predicted"/>
<name>A0ABD0L466_9CAEN</name>
<reference evidence="2 3" key="1">
    <citation type="journal article" date="2023" name="Sci. Data">
        <title>Genome assembly of the Korean intertidal mud-creeper Batillaria attramentaria.</title>
        <authorList>
            <person name="Patra A.K."/>
            <person name="Ho P.T."/>
            <person name="Jun S."/>
            <person name="Lee S.J."/>
            <person name="Kim Y."/>
            <person name="Won Y.J."/>
        </authorList>
    </citation>
    <scope>NUCLEOTIDE SEQUENCE [LARGE SCALE GENOMIC DNA]</scope>
    <source>
        <strain evidence="2">Wonlab-2016</strain>
    </source>
</reference>